<feature type="transmembrane region" description="Helical" evidence="1">
    <location>
        <begin position="26"/>
        <end position="48"/>
    </location>
</feature>
<reference evidence="2 3" key="1">
    <citation type="submission" date="2020-02" db="EMBL/GenBank/DDBJ databases">
        <authorList>
            <person name="Ferguson B K."/>
        </authorList>
    </citation>
    <scope>NUCLEOTIDE SEQUENCE [LARGE SCALE GENOMIC DNA]</scope>
</reference>
<evidence type="ECO:0000313" key="3">
    <source>
        <dbReference type="Proteomes" id="UP000479000"/>
    </source>
</evidence>
<gene>
    <name evidence="2" type="ORF">NTEN_LOCUS5384</name>
</gene>
<dbReference type="Proteomes" id="UP000479000">
    <property type="component" value="Unassembled WGS sequence"/>
</dbReference>
<evidence type="ECO:0000313" key="2">
    <source>
        <dbReference type="EMBL" id="CAA9999101.1"/>
    </source>
</evidence>
<name>A0A6H5G8D4_9HEMI</name>
<keyword evidence="3" id="KW-1185">Reference proteome</keyword>
<keyword evidence="1" id="KW-0812">Transmembrane</keyword>
<dbReference type="EMBL" id="CADCXU010008214">
    <property type="protein sequence ID" value="CAA9999101.1"/>
    <property type="molecule type" value="Genomic_DNA"/>
</dbReference>
<evidence type="ECO:0000256" key="1">
    <source>
        <dbReference type="SAM" id="Phobius"/>
    </source>
</evidence>
<feature type="transmembrane region" description="Helical" evidence="1">
    <location>
        <begin position="118"/>
        <end position="138"/>
    </location>
</feature>
<dbReference type="AlphaFoldDB" id="A0A6H5G8D4"/>
<protein>
    <submittedName>
        <fullName evidence="2">Uncharacterized protein</fullName>
    </submittedName>
</protein>
<proteinExistence type="predicted"/>
<sequence length="226" mass="26187">MPSFRIAGFLRIIPYNNAGRVTRTRALLSVTINTAILGLMFRGFWIQFSTTNHESLTIQRKGVDYARRVSHMVSIVAGMSNQAYWYILHPTLLKSVFNRIELLSNALKNTTNYTRLNWLLGIITGATATAALLVALLWKGWRWHLIMFMYFFPNMVQVLLITQITALLEISPTRIKLGIRQSLELTLILTFHRFLVVKSNFFIFFVLPLIWTLIQVGEFGHRRIRE</sequence>
<keyword evidence="1" id="KW-0472">Membrane</keyword>
<feature type="transmembrane region" description="Helical" evidence="1">
    <location>
        <begin position="145"/>
        <end position="168"/>
    </location>
</feature>
<organism evidence="2 3">
    <name type="scientific">Nesidiocoris tenuis</name>
    <dbReference type="NCBI Taxonomy" id="355587"/>
    <lineage>
        <taxon>Eukaryota</taxon>
        <taxon>Metazoa</taxon>
        <taxon>Ecdysozoa</taxon>
        <taxon>Arthropoda</taxon>
        <taxon>Hexapoda</taxon>
        <taxon>Insecta</taxon>
        <taxon>Pterygota</taxon>
        <taxon>Neoptera</taxon>
        <taxon>Paraneoptera</taxon>
        <taxon>Hemiptera</taxon>
        <taxon>Heteroptera</taxon>
        <taxon>Panheteroptera</taxon>
        <taxon>Cimicomorpha</taxon>
        <taxon>Miridae</taxon>
        <taxon>Dicyphina</taxon>
        <taxon>Nesidiocoris</taxon>
    </lineage>
</organism>
<accession>A0A6H5G8D4</accession>
<keyword evidence="1" id="KW-1133">Transmembrane helix</keyword>
<feature type="transmembrane region" description="Helical" evidence="1">
    <location>
        <begin position="201"/>
        <end position="220"/>
    </location>
</feature>